<proteinExistence type="predicted"/>
<dbReference type="EMBL" id="JBBPBM010000003">
    <property type="protein sequence ID" value="KAK8593979.1"/>
    <property type="molecule type" value="Genomic_DNA"/>
</dbReference>
<sequence>MDSVHDGWLIDPVQSLAQFGPCSPRLTSNWASIVGLPSRFKRIGPHLGSQLADSHRLQTRLDRGLNYTDPPSGCLVGFSKPTQVAQLGAFLKQMLGFLKP</sequence>
<accession>A0ABR2G5G3</accession>
<evidence type="ECO:0000313" key="1">
    <source>
        <dbReference type="EMBL" id="KAK8593979.1"/>
    </source>
</evidence>
<comment type="caution">
    <text evidence="1">The sequence shown here is derived from an EMBL/GenBank/DDBJ whole genome shotgun (WGS) entry which is preliminary data.</text>
</comment>
<gene>
    <name evidence="1" type="ORF">V6N12_046052</name>
</gene>
<organism evidence="1 2">
    <name type="scientific">Hibiscus sabdariffa</name>
    <name type="common">roselle</name>
    <dbReference type="NCBI Taxonomy" id="183260"/>
    <lineage>
        <taxon>Eukaryota</taxon>
        <taxon>Viridiplantae</taxon>
        <taxon>Streptophyta</taxon>
        <taxon>Embryophyta</taxon>
        <taxon>Tracheophyta</taxon>
        <taxon>Spermatophyta</taxon>
        <taxon>Magnoliopsida</taxon>
        <taxon>eudicotyledons</taxon>
        <taxon>Gunneridae</taxon>
        <taxon>Pentapetalae</taxon>
        <taxon>rosids</taxon>
        <taxon>malvids</taxon>
        <taxon>Malvales</taxon>
        <taxon>Malvaceae</taxon>
        <taxon>Malvoideae</taxon>
        <taxon>Hibiscus</taxon>
    </lineage>
</organism>
<dbReference type="Proteomes" id="UP001472677">
    <property type="component" value="Unassembled WGS sequence"/>
</dbReference>
<reference evidence="1 2" key="1">
    <citation type="journal article" date="2024" name="G3 (Bethesda)">
        <title>Genome assembly of Hibiscus sabdariffa L. provides insights into metabolisms of medicinal natural products.</title>
        <authorList>
            <person name="Kim T."/>
        </authorList>
    </citation>
    <scope>NUCLEOTIDE SEQUENCE [LARGE SCALE GENOMIC DNA]</scope>
    <source>
        <strain evidence="1">TK-2024</strain>
        <tissue evidence="1">Old leaves</tissue>
    </source>
</reference>
<keyword evidence="2" id="KW-1185">Reference proteome</keyword>
<evidence type="ECO:0000313" key="2">
    <source>
        <dbReference type="Proteomes" id="UP001472677"/>
    </source>
</evidence>
<protein>
    <submittedName>
        <fullName evidence="1">Uncharacterized protein</fullName>
    </submittedName>
</protein>
<name>A0ABR2G5G3_9ROSI</name>